<name>A0ABQ1K4U7_9GAMM</name>
<sequence>MCADFALEAALGRDEPLASTSMQHRFEAGMDRQVIIESYPVLWEPCIALHGTWITDRSAPASHEF</sequence>
<evidence type="ECO:0000313" key="1">
    <source>
        <dbReference type="EMBL" id="GGB84489.1"/>
    </source>
</evidence>
<gene>
    <name evidence="1" type="ORF">GCM10011352_07930</name>
</gene>
<comment type="caution">
    <text evidence="1">The sequence shown here is derived from an EMBL/GenBank/DDBJ whole genome shotgun (WGS) entry which is preliminary data.</text>
</comment>
<dbReference type="Proteomes" id="UP000629025">
    <property type="component" value="Unassembled WGS sequence"/>
</dbReference>
<reference evidence="2" key="1">
    <citation type="journal article" date="2019" name="Int. J. Syst. Evol. Microbiol.">
        <title>The Global Catalogue of Microorganisms (GCM) 10K type strain sequencing project: providing services to taxonomists for standard genome sequencing and annotation.</title>
        <authorList>
            <consortium name="The Broad Institute Genomics Platform"/>
            <consortium name="The Broad Institute Genome Sequencing Center for Infectious Disease"/>
            <person name="Wu L."/>
            <person name="Ma J."/>
        </authorList>
    </citation>
    <scope>NUCLEOTIDE SEQUENCE [LARGE SCALE GENOMIC DNA]</scope>
    <source>
        <strain evidence="2">CGMCC 1.15341</strain>
    </source>
</reference>
<keyword evidence="2" id="KW-1185">Reference proteome</keyword>
<dbReference type="EMBL" id="BMIJ01000001">
    <property type="protein sequence ID" value="GGB84489.1"/>
    <property type="molecule type" value="Genomic_DNA"/>
</dbReference>
<organism evidence="1 2">
    <name type="scientific">Marinobacterium zhoushanense</name>
    <dbReference type="NCBI Taxonomy" id="1679163"/>
    <lineage>
        <taxon>Bacteria</taxon>
        <taxon>Pseudomonadati</taxon>
        <taxon>Pseudomonadota</taxon>
        <taxon>Gammaproteobacteria</taxon>
        <taxon>Oceanospirillales</taxon>
        <taxon>Oceanospirillaceae</taxon>
        <taxon>Marinobacterium</taxon>
    </lineage>
</organism>
<proteinExistence type="predicted"/>
<protein>
    <submittedName>
        <fullName evidence="1">Uncharacterized protein</fullName>
    </submittedName>
</protein>
<accession>A0ABQ1K4U7</accession>
<evidence type="ECO:0000313" key="2">
    <source>
        <dbReference type="Proteomes" id="UP000629025"/>
    </source>
</evidence>